<evidence type="ECO:0000256" key="1">
    <source>
        <dbReference type="SAM" id="SignalP"/>
    </source>
</evidence>
<keyword evidence="3" id="KW-1185">Reference proteome</keyword>
<gene>
    <name evidence="2" type="ORF">OKIOD_LOCUS17032</name>
</gene>
<keyword evidence="1" id="KW-0732">Signal</keyword>
<sequence length="297" mass="34216">MRSLFLLFFSTFYTISHSTDFCVLTVESVKKILIANGVTTEDEWNENVSLYNQGYKQRWRDYIKCSSYYRSKGSSKINNYLHNGIFDPSKRHLLFPPEVLDIADFPKRSSQQIRRDLVSLLHSPNNPDDYYFCLKIQRPAPPALPDYSDEDYIMYDTPDIEMDQTLPELSDTCSLANIFSKIRRPEESFDQNKSFSGQGSQKTWNYVMLQMLITSKMENLPTTGIVKFLQNVVDANKCLGPLRKTENGRVKYAIPSQSYINSLVPGFPAVLQTQRVQFLESSEYVTLALGSGWREIP</sequence>
<evidence type="ECO:0000313" key="2">
    <source>
        <dbReference type="EMBL" id="CAG5114203.1"/>
    </source>
</evidence>
<organism evidence="2 3">
    <name type="scientific">Oikopleura dioica</name>
    <name type="common">Tunicate</name>
    <dbReference type="NCBI Taxonomy" id="34765"/>
    <lineage>
        <taxon>Eukaryota</taxon>
        <taxon>Metazoa</taxon>
        <taxon>Chordata</taxon>
        <taxon>Tunicata</taxon>
        <taxon>Appendicularia</taxon>
        <taxon>Copelata</taxon>
        <taxon>Oikopleuridae</taxon>
        <taxon>Oikopleura</taxon>
    </lineage>
</organism>
<dbReference type="Proteomes" id="UP001158576">
    <property type="component" value="Chromosome 2"/>
</dbReference>
<evidence type="ECO:0000313" key="3">
    <source>
        <dbReference type="Proteomes" id="UP001158576"/>
    </source>
</evidence>
<reference evidence="2 3" key="1">
    <citation type="submission" date="2021-04" db="EMBL/GenBank/DDBJ databases">
        <authorList>
            <person name="Bliznina A."/>
        </authorList>
    </citation>
    <scope>NUCLEOTIDE SEQUENCE [LARGE SCALE GENOMIC DNA]</scope>
</reference>
<feature type="chain" id="PRO_5046729430" evidence="1">
    <location>
        <begin position="19"/>
        <end position="297"/>
    </location>
</feature>
<dbReference type="EMBL" id="OU015567">
    <property type="protein sequence ID" value="CAG5114203.1"/>
    <property type="molecule type" value="Genomic_DNA"/>
</dbReference>
<name>A0ABN7T8Q6_OIKDI</name>
<protein>
    <submittedName>
        <fullName evidence="2">Oidioi.mRNA.OKI2018_I69.chr2.g8267.t1.cds</fullName>
    </submittedName>
</protein>
<feature type="signal peptide" evidence="1">
    <location>
        <begin position="1"/>
        <end position="18"/>
    </location>
</feature>
<accession>A0ABN7T8Q6</accession>
<proteinExistence type="predicted"/>